<gene>
    <name evidence="2" type="ORF">GCM10022255_048860</name>
</gene>
<dbReference type="InterPro" id="IPR000871">
    <property type="entry name" value="Beta-lactam_class-A"/>
</dbReference>
<evidence type="ECO:0000259" key="1">
    <source>
        <dbReference type="Pfam" id="PF13354"/>
    </source>
</evidence>
<dbReference type="PANTHER" id="PTHR35333">
    <property type="entry name" value="BETA-LACTAMASE"/>
    <property type="match status" value="1"/>
</dbReference>
<dbReference type="SUPFAM" id="SSF56601">
    <property type="entry name" value="beta-lactamase/transpeptidase-like"/>
    <property type="match status" value="1"/>
</dbReference>
<dbReference type="RefSeq" id="WP_345129460.1">
    <property type="nucleotide sequence ID" value="NZ_BAABAT010000013.1"/>
</dbReference>
<organism evidence="2 3">
    <name type="scientific">Dactylosporangium darangshiense</name>
    <dbReference type="NCBI Taxonomy" id="579108"/>
    <lineage>
        <taxon>Bacteria</taxon>
        <taxon>Bacillati</taxon>
        <taxon>Actinomycetota</taxon>
        <taxon>Actinomycetes</taxon>
        <taxon>Micromonosporales</taxon>
        <taxon>Micromonosporaceae</taxon>
        <taxon>Dactylosporangium</taxon>
    </lineage>
</organism>
<evidence type="ECO:0000313" key="3">
    <source>
        <dbReference type="Proteomes" id="UP001500620"/>
    </source>
</evidence>
<dbReference type="GO" id="GO:0016787">
    <property type="term" value="F:hydrolase activity"/>
    <property type="evidence" value="ECO:0007669"/>
    <property type="project" value="UniProtKB-KW"/>
</dbReference>
<sequence>MSSALPAVTGLRRAYARHTRRAGGDWHARVSVAGEVAVRDDDERVIKGYSIQKLAVAVALLDKADRGELGLGRRVRLEASDVLGGSGLYHLQPVWGDELTAAGVVTALLLVSDNTAVRLCGRLVPAAEINEILAAKGFVRTRVVPVDDPARFMLGDTTAAETHDLLARLAAGTLLGPDTSAFMLRVLRAAAGYHDGVRRDMSCAQRSRVATKHGADHEGGRAARHEAGIVFTPDGTPAVVYSLFADGLGDAADYGPTHPAVRAHAALGRAMLKCC</sequence>
<dbReference type="Gene3D" id="3.40.710.10">
    <property type="entry name" value="DD-peptidase/beta-lactamase superfamily"/>
    <property type="match status" value="1"/>
</dbReference>
<feature type="domain" description="Beta-lactamase class A catalytic" evidence="1">
    <location>
        <begin position="42"/>
        <end position="240"/>
    </location>
</feature>
<proteinExistence type="predicted"/>
<name>A0ABP8DC31_9ACTN</name>
<keyword evidence="3" id="KW-1185">Reference proteome</keyword>
<reference evidence="3" key="1">
    <citation type="journal article" date="2019" name="Int. J. Syst. Evol. Microbiol.">
        <title>The Global Catalogue of Microorganisms (GCM) 10K type strain sequencing project: providing services to taxonomists for standard genome sequencing and annotation.</title>
        <authorList>
            <consortium name="The Broad Institute Genomics Platform"/>
            <consortium name="The Broad Institute Genome Sequencing Center for Infectious Disease"/>
            <person name="Wu L."/>
            <person name="Ma J."/>
        </authorList>
    </citation>
    <scope>NUCLEOTIDE SEQUENCE [LARGE SCALE GENOMIC DNA]</scope>
    <source>
        <strain evidence="3">JCM 17441</strain>
    </source>
</reference>
<protein>
    <submittedName>
        <fullName evidence="2">Serine hydrolase</fullName>
    </submittedName>
</protein>
<dbReference type="PANTHER" id="PTHR35333:SF3">
    <property type="entry name" value="BETA-LACTAMASE-TYPE TRANSPEPTIDASE FOLD CONTAINING PROTEIN"/>
    <property type="match status" value="1"/>
</dbReference>
<comment type="caution">
    <text evidence="2">The sequence shown here is derived from an EMBL/GenBank/DDBJ whole genome shotgun (WGS) entry which is preliminary data.</text>
</comment>
<dbReference type="InterPro" id="IPR045155">
    <property type="entry name" value="Beta-lactam_cat"/>
</dbReference>
<keyword evidence="2" id="KW-0378">Hydrolase</keyword>
<dbReference type="EMBL" id="BAABAT010000013">
    <property type="protein sequence ID" value="GAA4252395.1"/>
    <property type="molecule type" value="Genomic_DNA"/>
</dbReference>
<dbReference type="Proteomes" id="UP001500620">
    <property type="component" value="Unassembled WGS sequence"/>
</dbReference>
<dbReference type="InterPro" id="IPR012338">
    <property type="entry name" value="Beta-lactam/transpept-like"/>
</dbReference>
<evidence type="ECO:0000313" key="2">
    <source>
        <dbReference type="EMBL" id="GAA4252395.1"/>
    </source>
</evidence>
<accession>A0ABP8DC31</accession>
<dbReference type="Pfam" id="PF13354">
    <property type="entry name" value="Beta-lactamase2"/>
    <property type="match status" value="1"/>
</dbReference>